<keyword evidence="15" id="KW-0482">Metalloprotease</keyword>
<dbReference type="FunFam" id="1.10.8.60:FF:000001">
    <property type="entry name" value="ATP-dependent zinc metalloprotease FtsH"/>
    <property type="match status" value="1"/>
</dbReference>
<comment type="similarity">
    <text evidence="2">In the C-terminal section; belongs to the peptidase M41 family.</text>
</comment>
<evidence type="ECO:0000256" key="4">
    <source>
        <dbReference type="ARBA" id="ARBA00022528"/>
    </source>
</evidence>
<protein>
    <recommendedName>
        <fullName evidence="20">AAA+ ATPase domain-containing protein</fullName>
    </recommendedName>
</protein>
<dbReference type="GO" id="GO:0016887">
    <property type="term" value="F:ATP hydrolysis activity"/>
    <property type="evidence" value="ECO:0007669"/>
    <property type="project" value="InterPro"/>
</dbReference>
<evidence type="ECO:0000256" key="12">
    <source>
        <dbReference type="ARBA" id="ARBA00022840"/>
    </source>
</evidence>
<evidence type="ECO:0000256" key="16">
    <source>
        <dbReference type="ARBA" id="ARBA00023078"/>
    </source>
</evidence>
<dbReference type="FunFam" id="1.20.58.760:FF:000035">
    <property type="entry name" value="ATP-dependent zinc metalloprotease FTSH 6 chloroplastic"/>
    <property type="match status" value="1"/>
</dbReference>
<dbReference type="GO" id="GO:0004222">
    <property type="term" value="F:metalloendopeptidase activity"/>
    <property type="evidence" value="ECO:0007669"/>
    <property type="project" value="InterPro"/>
</dbReference>
<keyword evidence="4" id="KW-0150">Chloroplast</keyword>
<dbReference type="Gene3D" id="3.30.720.210">
    <property type="match status" value="1"/>
</dbReference>
<dbReference type="SUPFAM" id="SSF52540">
    <property type="entry name" value="P-loop containing nucleoside triphosphate hydrolases"/>
    <property type="match status" value="1"/>
</dbReference>
<dbReference type="Gene3D" id="3.40.50.300">
    <property type="entry name" value="P-loop containing nucleotide triphosphate hydrolases"/>
    <property type="match status" value="1"/>
</dbReference>
<dbReference type="GO" id="GO:0009535">
    <property type="term" value="C:chloroplast thylakoid membrane"/>
    <property type="evidence" value="ECO:0007669"/>
    <property type="project" value="UniProtKB-SubCell"/>
</dbReference>
<dbReference type="Gene3D" id="1.20.58.760">
    <property type="entry name" value="Peptidase M41"/>
    <property type="match status" value="1"/>
</dbReference>
<evidence type="ECO:0000256" key="15">
    <source>
        <dbReference type="ARBA" id="ARBA00023049"/>
    </source>
</evidence>
<evidence type="ECO:0000256" key="3">
    <source>
        <dbReference type="ARBA" id="ARBA00010550"/>
    </source>
</evidence>
<dbReference type="GO" id="GO:0008270">
    <property type="term" value="F:zinc ion binding"/>
    <property type="evidence" value="ECO:0007669"/>
    <property type="project" value="InterPro"/>
</dbReference>
<accession>A0A0D6QY85</accession>
<dbReference type="InterPro" id="IPR005936">
    <property type="entry name" value="FtsH"/>
</dbReference>
<keyword evidence="12 19" id="KW-0067">ATP-binding</keyword>
<evidence type="ECO:0000256" key="7">
    <source>
        <dbReference type="ARBA" id="ARBA00022692"/>
    </source>
</evidence>
<dbReference type="HAMAP" id="MF_01458">
    <property type="entry name" value="FtsH"/>
    <property type="match status" value="1"/>
</dbReference>
<proteinExistence type="inferred from homology"/>
<reference evidence="21" key="1">
    <citation type="submission" date="2015-03" db="EMBL/GenBank/DDBJ databases">
        <title>A transcriptome of Araucaria cunninghamii, an australian fine timber species.</title>
        <authorList>
            <person name="Jing Yi C.J.Y."/>
            <person name="Yin San L.Y.S."/>
            <person name="Abdul Karim S.S."/>
            <person name="Wan Azmi N.N."/>
            <person name="Hercus R.R."/>
            <person name="Croft L.L."/>
        </authorList>
    </citation>
    <scope>NUCLEOTIDE SEQUENCE</scope>
    <source>
        <strain evidence="21">MI0301</strain>
        <tissue evidence="21">Leaf</tissue>
    </source>
</reference>
<dbReference type="InterPro" id="IPR027417">
    <property type="entry name" value="P-loop_NTPase"/>
</dbReference>
<evidence type="ECO:0000256" key="11">
    <source>
        <dbReference type="ARBA" id="ARBA00022833"/>
    </source>
</evidence>
<sequence length="696" mass="74704">MATVTAGLFALSPSSFLNGQGKCKLSKEFYGQRLVALSSLPSQVKLSHSIVVRASLERRRFENKRALLKGLFGAAGVALPTLFNNQKARAEDQGVASSRMSYSRFLEYLDKDRVKKVDLFDNGTIAIVEAVSPELGNRIQRVRVQLPGLSQELLQKFREKNIDFAAHNAQEDSGSVLLNLIGNLAFPLLLVGGLFLLSRRSSGGMGGPGGGGFPGPLSFGQSKAKFQMEPNTGVTFDDVAGVDEAKQDFMEVVEFLKKPERFTAIGARIPKGVLLIGPPGTGKTLLAKAIAGEAGVPFFSISGSEFVEMFVGVGASRVRDLFKKAKENAPCIVFVDEIDAVGRQRGTGIGGGNDEREQTLNQLLTEMDGFEGNTGIIVIAATNRADILDAALLRPGRFDRQVSVDVPDVRGRTEILKVHGSNKKFDTDVSLEIIAMRTPGFSGADLANLLNEAAILAGRRGKTAISAKEIDDSIDRIVAGMEGTVMTDGKSKSLVAYHEVGHAICGTLTPGHDPVQKVTLIPRGQARGLTWFIPGEDPTLISRQQIFARIVGGLGGRAAEEVIFGEPEVTTGAASDLQMVTSMAKQMVTVFGMSEIGPWSLMDSSQSGDVIMRMMARNSMSEKLAEDIDSAIKALSDKAYEVALGHIRNNRAAIDKIVEVLLEKETMTGDEFRSILSEYAEIPVENRVSAASPVAV</sequence>
<evidence type="ECO:0000259" key="20">
    <source>
        <dbReference type="SMART" id="SM00382"/>
    </source>
</evidence>
<comment type="similarity">
    <text evidence="3">In the N-terminal section; belongs to the AAA ATPase family.</text>
</comment>
<evidence type="ECO:0000256" key="14">
    <source>
        <dbReference type="ARBA" id="ARBA00022989"/>
    </source>
</evidence>
<dbReference type="Gene3D" id="1.10.8.60">
    <property type="match status" value="1"/>
</dbReference>
<dbReference type="GO" id="GO:0010304">
    <property type="term" value="P:PSII associated light-harvesting complex II catabolic process"/>
    <property type="evidence" value="ECO:0007669"/>
    <property type="project" value="UniProtKB-ARBA"/>
</dbReference>
<dbReference type="FunFam" id="3.40.50.300:FF:000001">
    <property type="entry name" value="ATP-dependent zinc metalloprotease FtsH"/>
    <property type="match status" value="1"/>
</dbReference>
<name>A0A0D6QY85_ARACU</name>
<evidence type="ECO:0000256" key="6">
    <source>
        <dbReference type="ARBA" id="ARBA00022670"/>
    </source>
</evidence>
<dbReference type="AlphaFoldDB" id="A0A0D6QY85"/>
<comment type="cofactor">
    <cofactor evidence="1">
        <name>Zn(2+)</name>
        <dbReference type="ChEBI" id="CHEBI:29105"/>
    </cofactor>
</comment>
<dbReference type="Pfam" id="PF00004">
    <property type="entry name" value="AAA"/>
    <property type="match status" value="1"/>
</dbReference>
<keyword evidence="17" id="KW-0472">Membrane</keyword>
<dbReference type="GO" id="GO:0004176">
    <property type="term" value="F:ATP-dependent peptidase activity"/>
    <property type="evidence" value="ECO:0007669"/>
    <property type="project" value="InterPro"/>
</dbReference>
<keyword evidence="7" id="KW-0812">Transmembrane</keyword>
<keyword evidence="8" id="KW-0479">Metal-binding</keyword>
<comment type="subcellular location">
    <subcellularLocation>
        <location evidence="18">Plastid</location>
        <location evidence="18">Chloroplast thylakoid membrane</location>
        <topology evidence="18">Single-pass membrane protein</topology>
        <orientation evidence="18">Stromal side</orientation>
    </subcellularLocation>
</comment>
<dbReference type="NCBIfam" id="TIGR01241">
    <property type="entry name" value="FtsH_fam"/>
    <property type="match status" value="1"/>
</dbReference>
<dbReference type="InterPro" id="IPR011546">
    <property type="entry name" value="Pept_M41_FtsH_extracell"/>
</dbReference>
<evidence type="ECO:0000256" key="13">
    <source>
        <dbReference type="ARBA" id="ARBA00022946"/>
    </source>
</evidence>
<dbReference type="InterPro" id="IPR000642">
    <property type="entry name" value="Peptidase_M41"/>
</dbReference>
<dbReference type="Pfam" id="PF01434">
    <property type="entry name" value="Peptidase_M41"/>
    <property type="match status" value="1"/>
</dbReference>
<dbReference type="InterPro" id="IPR003593">
    <property type="entry name" value="AAA+_ATPase"/>
</dbReference>
<dbReference type="MEROPS" id="M41.025"/>
<dbReference type="FunFam" id="3.30.720.210:FF:000002">
    <property type="entry name" value="ATP-dependent zinc metalloprotease FTSH chloroplastic"/>
    <property type="match status" value="1"/>
</dbReference>
<dbReference type="PANTHER" id="PTHR23076">
    <property type="entry name" value="METALLOPROTEASE M41 FTSH"/>
    <property type="match status" value="1"/>
</dbReference>
<evidence type="ECO:0000313" key="21">
    <source>
        <dbReference type="EMBL" id="JAG95431.1"/>
    </source>
</evidence>
<keyword evidence="10" id="KW-0378">Hydrolase</keyword>
<keyword evidence="11" id="KW-0862">Zinc</keyword>
<evidence type="ECO:0000256" key="9">
    <source>
        <dbReference type="ARBA" id="ARBA00022741"/>
    </source>
</evidence>
<evidence type="ECO:0000256" key="1">
    <source>
        <dbReference type="ARBA" id="ARBA00001947"/>
    </source>
</evidence>
<evidence type="ECO:0000256" key="18">
    <source>
        <dbReference type="ARBA" id="ARBA00060455"/>
    </source>
</evidence>
<comment type="similarity">
    <text evidence="19">Belongs to the AAA ATPase family.</text>
</comment>
<dbReference type="InterPro" id="IPR003959">
    <property type="entry name" value="ATPase_AAA_core"/>
</dbReference>
<dbReference type="EMBL" id="GCKF01040581">
    <property type="protein sequence ID" value="JAG95431.1"/>
    <property type="molecule type" value="Transcribed_RNA"/>
</dbReference>
<keyword evidence="5" id="KW-0934">Plastid</keyword>
<dbReference type="InterPro" id="IPR003960">
    <property type="entry name" value="ATPase_AAA_CS"/>
</dbReference>
<evidence type="ECO:0000256" key="2">
    <source>
        <dbReference type="ARBA" id="ARBA00010044"/>
    </source>
</evidence>
<keyword evidence="14" id="KW-1133">Transmembrane helix</keyword>
<evidence type="ECO:0000256" key="8">
    <source>
        <dbReference type="ARBA" id="ARBA00022723"/>
    </source>
</evidence>
<dbReference type="InterPro" id="IPR037219">
    <property type="entry name" value="Peptidase_M41-like"/>
</dbReference>
<dbReference type="CDD" id="cd19501">
    <property type="entry name" value="RecA-like_FtsH"/>
    <property type="match status" value="1"/>
</dbReference>
<dbReference type="Pfam" id="PF17862">
    <property type="entry name" value="AAA_lid_3"/>
    <property type="match status" value="1"/>
</dbReference>
<evidence type="ECO:0000256" key="19">
    <source>
        <dbReference type="RuleBase" id="RU003651"/>
    </source>
</evidence>
<keyword evidence="9 19" id="KW-0547">Nucleotide-binding</keyword>
<dbReference type="GO" id="GO:0005524">
    <property type="term" value="F:ATP binding"/>
    <property type="evidence" value="ECO:0007669"/>
    <property type="project" value="UniProtKB-KW"/>
</dbReference>
<evidence type="ECO:0000256" key="17">
    <source>
        <dbReference type="ARBA" id="ARBA00023136"/>
    </source>
</evidence>
<dbReference type="Pfam" id="PF06480">
    <property type="entry name" value="FtsH_ext"/>
    <property type="match status" value="1"/>
</dbReference>
<keyword evidence="16" id="KW-0793">Thylakoid</keyword>
<dbReference type="PROSITE" id="PS00674">
    <property type="entry name" value="AAA"/>
    <property type="match status" value="1"/>
</dbReference>
<dbReference type="SMART" id="SM00382">
    <property type="entry name" value="AAA"/>
    <property type="match status" value="1"/>
</dbReference>
<organism evidence="21">
    <name type="scientific">Araucaria cunninghamii</name>
    <name type="common">Hoop pine</name>
    <name type="synonym">Moreton Bay pine</name>
    <dbReference type="NCBI Taxonomy" id="56994"/>
    <lineage>
        <taxon>Eukaryota</taxon>
        <taxon>Viridiplantae</taxon>
        <taxon>Streptophyta</taxon>
        <taxon>Embryophyta</taxon>
        <taxon>Tracheophyta</taxon>
        <taxon>Spermatophyta</taxon>
        <taxon>Pinopsida</taxon>
        <taxon>Pinidae</taxon>
        <taxon>Conifers II</taxon>
        <taxon>Araucariales</taxon>
        <taxon>Araucariaceae</taxon>
        <taxon>Araucaria</taxon>
    </lineage>
</organism>
<keyword evidence="6" id="KW-0645">Protease</keyword>
<dbReference type="InterPro" id="IPR041569">
    <property type="entry name" value="AAA_lid_3"/>
</dbReference>
<dbReference type="PANTHER" id="PTHR23076:SF139">
    <property type="entry name" value="ATP-DEPENDENT ZINC METALLOPROTEASE FTSH 2, CHLOROPLASTIC"/>
    <property type="match status" value="1"/>
</dbReference>
<dbReference type="SUPFAM" id="SSF140990">
    <property type="entry name" value="FtsH protease domain-like"/>
    <property type="match status" value="1"/>
</dbReference>
<feature type="domain" description="AAA+ ATPase" evidence="20">
    <location>
        <begin position="269"/>
        <end position="408"/>
    </location>
</feature>
<keyword evidence="13" id="KW-0809">Transit peptide</keyword>
<evidence type="ECO:0000256" key="5">
    <source>
        <dbReference type="ARBA" id="ARBA00022640"/>
    </source>
</evidence>
<evidence type="ECO:0000256" key="10">
    <source>
        <dbReference type="ARBA" id="ARBA00022801"/>
    </source>
</evidence>
<dbReference type="GO" id="GO:0006508">
    <property type="term" value="P:proteolysis"/>
    <property type="evidence" value="ECO:0007669"/>
    <property type="project" value="UniProtKB-KW"/>
</dbReference>